<feature type="domain" description="RING-type" evidence="9">
    <location>
        <begin position="59"/>
        <end position="104"/>
    </location>
</feature>
<gene>
    <name evidence="10" type="ORF">X975_11731</name>
</gene>
<dbReference type="STRING" id="407821.A0A087TWW7"/>
<organism evidence="10 11">
    <name type="scientific">Stegodyphus mimosarum</name>
    <name type="common">African social velvet spider</name>
    <dbReference type="NCBI Taxonomy" id="407821"/>
    <lineage>
        <taxon>Eukaryota</taxon>
        <taxon>Metazoa</taxon>
        <taxon>Ecdysozoa</taxon>
        <taxon>Arthropoda</taxon>
        <taxon>Chelicerata</taxon>
        <taxon>Arachnida</taxon>
        <taxon>Araneae</taxon>
        <taxon>Araneomorphae</taxon>
        <taxon>Entelegynae</taxon>
        <taxon>Eresoidea</taxon>
        <taxon>Eresidae</taxon>
        <taxon>Stegodyphus</taxon>
    </lineage>
</organism>
<proteinExistence type="inferred from homology"/>
<dbReference type="CDD" id="cd16505">
    <property type="entry name" value="RING-HC_CYHR1"/>
    <property type="match status" value="1"/>
</dbReference>
<evidence type="ECO:0000256" key="8">
    <source>
        <dbReference type="SAM" id="MobiDB-lite"/>
    </source>
</evidence>
<name>A0A087TWW7_STEMI</name>
<protein>
    <submittedName>
        <fullName evidence="10">Cysteine and histidine-rich protein 1-B</fullName>
    </submittedName>
</protein>
<dbReference type="InterPro" id="IPR039338">
    <property type="entry name" value="ZFTRAF1"/>
</dbReference>
<keyword evidence="4 7" id="KW-0863">Zinc-finger</keyword>
<feature type="region of interest" description="Disordered" evidence="8">
    <location>
        <begin position="1"/>
        <end position="36"/>
    </location>
</feature>
<keyword evidence="5" id="KW-0862">Zinc</keyword>
<dbReference type="Pfam" id="PF21362">
    <property type="entry name" value="Sina_RING"/>
    <property type="match status" value="1"/>
</dbReference>
<dbReference type="GO" id="GO:0008270">
    <property type="term" value="F:zinc ion binding"/>
    <property type="evidence" value="ECO:0007669"/>
    <property type="project" value="UniProtKB-KW"/>
</dbReference>
<dbReference type="EMBL" id="KK117121">
    <property type="protein sequence ID" value="KFM69606.1"/>
    <property type="molecule type" value="Genomic_DNA"/>
</dbReference>
<keyword evidence="11" id="KW-1185">Reference proteome</keyword>
<comment type="similarity">
    <text evidence="6">Belongs to the ZFTRAF1 family.</text>
</comment>
<feature type="non-terminal residue" evidence="10">
    <location>
        <position position="280"/>
    </location>
</feature>
<evidence type="ECO:0000256" key="4">
    <source>
        <dbReference type="ARBA" id="ARBA00022771"/>
    </source>
</evidence>
<dbReference type="GO" id="GO:0005634">
    <property type="term" value="C:nucleus"/>
    <property type="evidence" value="ECO:0007669"/>
    <property type="project" value="TreeGrafter"/>
</dbReference>
<dbReference type="InterPro" id="IPR013083">
    <property type="entry name" value="Znf_RING/FYVE/PHD"/>
</dbReference>
<evidence type="ECO:0000256" key="7">
    <source>
        <dbReference type="PROSITE-ProRule" id="PRU00175"/>
    </source>
</evidence>
<dbReference type="AlphaFoldDB" id="A0A087TWW7"/>
<dbReference type="InterPro" id="IPR001841">
    <property type="entry name" value="Znf_RING"/>
</dbReference>
<dbReference type="GO" id="GO:0005737">
    <property type="term" value="C:cytoplasm"/>
    <property type="evidence" value="ECO:0007669"/>
    <property type="project" value="UniProtKB-SubCell"/>
</dbReference>
<comment type="subcellular location">
    <subcellularLocation>
        <location evidence="1">Cytoplasm</location>
    </subcellularLocation>
</comment>
<dbReference type="InterPro" id="IPR049548">
    <property type="entry name" value="Sina-like_RING"/>
</dbReference>
<dbReference type="SUPFAM" id="SSF57850">
    <property type="entry name" value="RING/U-box"/>
    <property type="match status" value="1"/>
</dbReference>
<keyword evidence="2" id="KW-0963">Cytoplasm</keyword>
<evidence type="ECO:0000259" key="9">
    <source>
        <dbReference type="PROSITE" id="PS50089"/>
    </source>
</evidence>
<evidence type="ECO:0000256" key="1">
    <source>
        <dbReference type="ARBA" id="ARBA00004496"/>
    </source>
</evidence>
<reference evidence="10 11" key="1">
    <citation type="submission" date="2013-11" db="EMBL/GenBank/DDBJ databases">
        <title>Genome sequencing of Stegodyphus mimosarum.</title>
        <authorList>
            <person name="Bechsgaard J."/>
        </authorList>
    </citation>
    <scope>NUCLEOTIDE SEQUENCE [LARGE SCALE GENOMIC DNA]</scope>
</reference>
<keyword evidence="3" id="KW-0479">Metal-binding</keyword>
<dbReference type="Gene3D" id="3.30.40.10">
    <property type="entry name" value="Zinc/RING finger domain, C3HC4 (zinc finger)"/>
    <property type="match status" value="1"/>
</dbReference>
<evidence type="ECO:0000256" key="5">
    <source>
        <dbReference type="ARBA" id="ARBA00022833"/>
    </source>
</evidence>
<dbReference type="OrthoDB" id="10062218at2759"/>
<evidence type="ECO:0000256" key="6">
    <source>
        <dbReference type="ARBA" id="ARBA00034319"/>
    </source>
</evidence>
<dbReference type="PANTHER" id="PTHR23059:SF4">
    <property type="entry name" value="ZINC FINGER TRAF-TYPE-CONTAINING PROTEIN 1"/>
    <property type="match status" value="1"/>
</dbReference>
<dbReference type="Proteomes" id="UP000054359">
    <property type="component" value="Unassembled WGS sequence"/>
</dbReference>
<evidence type="ECO:0000313" key="11">
    <source>
        <dbReference type="Proteomes" id="UP000054359"/>
    </source>
</evidence>
<evidence type="ECO:0000313" key="10">
    <source>
        <dbReference type="EMBL" id="KFM69606.1"/>
    </source>
</evidence>
<dbReference type="SUPFAM" id="SSF49599">
    <property type="entry name" value="TRAF domain-like"/>
    <property type="match status" value="1"/>
</dbReference>
<sequence>MSEDLSARSEGSSTESQRERDENASNSKASGSYKLRSKKLKHSDETEALEERLNGILCCAVCLDLPKSSVYQCRNGHLVCSDCFNHLLADAQLRMGTAVCPSCRTLISKDLCVRNLVVEKAVSELPVTCQACSTTFPRCLRDIHEKEICLERKSQCCYSRIGCPWVGPFKKKAEHEKRCAQPKKKGSEIKKTLTTLPYEEKANELYRLCNILAADEIAYNDLQLLGPYHTDEYYIRYETFRFCAFGMEWEVRAHVNNNEADPTLSSERTLSYQLLLKEPI</sequence>
<evidence type="ECO:0000256" key="2">
    <source>
        <dbReference type="ARBA" id="ARBA00022490"/>
    </source>
</evidence>
<dbReference type="PROSITE" id="PS50089">
    <property type="entry name" value="ZF_RING_2"/>
    <property type="match status" value="1"/>
</dbReference>
<dbReference type="OMA" id="THETTCV"/>
<evidence type="ECO:0000256" key="3">
    <source>
        <dbReference type="ARBA" id="ARBA00022723"/>
    </source>
</evidence>
<dbReference type="PANTHER" id="PTHR23059">
    <property type="entry name" value="CYSTEINE AND HISTIDINE-RICH PROTEIN 1"/>
    <property type="match status" value="1"/>
</dbReference>
<accession>A0A087TWW7</accession>